<dbReference type="Proteomes" id="UP000264330">
    <property type="component" value="Unassembled WGS sequence"/>
</dbReference>
<dbReference type="InterPro" id="IPR000534">
    <property type="entry name" value="Semialdehyde_DH_NAD-bd"/>
</dbReference>
<dbReference type="GO" id="GO:0051287">
    <property type="term" value="F:NAD binding"/>
    <property type="evidence" value="ECO:0007669"/>
    <property type="project" value="InterPro"/>
</dbReference>
<feature type="domain" description="Semialdehyde dehydrogenase NAD-binding" evidence="1">
    <location>
        <begin position="2"/>
        <end position="37"/>
    </location>
</feature>
<comment type="caution">
    <text evidence="2">The sequence shown here is derived from an EMBL/GenBank/DDBJ whole genome shotgun (WGS) entry which is preliminary data.</text>
</comment>
<evidence type="ECO:0000313" key="3">
    <source>
        <dbReference type="Proteomes" id="UP000264330"/>
    </source>
</evidence>
<dbReference type="EMBL" id="DPMF01000383">
    <property type="protein sequence ID" value="HCV82684.1"/>
    <property type="molecule type" value="Genomic_DNA"/>
</dbReference>
<evidence type="ECO:0000259" key="1">
    <source>
        <dbReference type="Pfam" id="PF01118"/>
    </source>
</evidence>
<dbReference type="AlphaFoldDB" id="A0A3D5J406"/>
<dbReference type="Gene3D" id="3.40.50.720">
    <property type="entry name" value="NAD(P)-binding Rossmann-like Domain"/>
    <property type="match status" value="1"/>
</dbReference>
<accession>A0A3D5J406</accession>
<dbReference type="InterPro" id="IPR036291">
    <property type="entry name" value="NAD(P)-bd_dom_sf"/>
</dbReference>
<feature type="non-terminal residue" evidence="2">
    <location>
        <position position="38"/>
    </location>
</feature>
<reference evidence="2 3" key="1">
    <citation type="journal article" date="2018" name="Nat. Biotechnol.">
        <title>A standardized bacterial taxonomy based on genome phylogeny substantially revises the tree of life.</title>
        <authorList>
            <person name="Parks D.H."/>
            <person name="Chuvochina M."/>
            <person name="Waite D.W."/>
            <person name="Rinke C."/>
            <person name="Skarshewski A."/>
            <person name="Chaumeil P.A."/>
            <person name="Hugenholtz P."/>
        </authorList>
    </citation>
    <scope>NUCLEOTIDE SEQUENCE [LARGE SCALE GENOMIC DNA]</scope>
    <source>
        <strain evidence="2">UBA9359</strain>
    </source>
</reference>
<protein>
    <submittedName>
        <fullName evidence="2">Aspartate-semialdehyde dehydrogenase</fullName>
    </submittedName>
</protein>
<name>A0A3D5J406_9FLAO</name>
<dbReference type="SUPFAM" id="SSF51735">
    <property type="entry name" value="NAD(P)-binding Rossmann-fold domains"/>
    <property type="match status" value="1"/>
</dbReference>
<evidence type="ECO:0000313" key="2">
    <source>
        <dbReference type="EMBL" id="HCV82684.1"/>
    </source>
</evidence>
<organism evidence="2 3">
    <name type="scientific">Zunongwangia profunda</name>
    <dbReference type="NCBI Taxonomy" id="398743"/>
    <lineage>
        <taxon>Bacteria</taxon>
        <taxon>Pseudomonadati</taxon>
        <taxon>Bacteroidota</taxon>
        <taxon>Flavobacteriia</taxon>
        <taxon>Flavobacteriales</taxon>
        <taxon>Flavobacteriaceae</taxon>
        <taxon>Zunongwangia</taxon>
    </lineage>
</organism>
<dbReference type="Pfam" id="PF01118">
    <property type="entry name" value="Semialdhyde_dh"/>
    <property type="match status" value="1"/>
</dbReference>
<sequence>MKVAVVGATGMVGQVMLKVLAERDFPITELLPVASEKS</sequence>
<dbReference type="GO" id="GO:0016620">
    <property type="term" value="F:oxidoreductase activity, acting on the aldehyde or oxo group of donors, NAD or NADP as acceptor"/>
    <property type="evidence" value="ECO:0007669"/>
    <property type="project" value="InterPro"/>
</dbReference>
<proteinExistence type="predicted"/>
<gene>
    <name evidence="2" type="ORF">DGQ38_16710</name>
</gene>